<evidence type="ECO:0000313" key="5">
    <source>
        <dbReference type="EMBL" id="MBB3764919.1"/>
    </source>
</evidence>
<dbReference type="EMBL" id="JACICF010000002">
    <property type="protein sequence ID" value="MBB3764919.1"/>
    <property type="molecule type" value="Genomic_DNA"/>
</dbReference>
<dbReference type="InterPro" id="IPR036390">
    <property type="entry name" value="WH_DNA-bd_sf"/>
</dbReference>
<reference evidence="5 6" key="1">
    <citation type="submission" date="2020-08" db="EMBL/GenBank/DDBJ databases">
        <title>Genomic Encyclopedia of Type Strains, Phase IV (KMG-IV): sequencing the most valuable type-strain genomes for metagenomic binning, comparative biology and taxonomic classification.</title>
        <authorList>
            <person name="Goeker M."/>
        </authorList>
    </citation>
    <scope>NUCLEOTIDE SEQUENCE [LARGE SCALE GENOMIC DNA]</scope>
    <source>
        <strain evidence="5 6">DSM 24194</strain>
    </source>
</reference>
<dbReference type="SUPFAM" id="SSF46785">
    <property type="entry name" value="Winged helix' DNA-binding domain"/>
    <property type="match status" value="1"/>
</dbReference>
<dbReference type="InterPro" id="IPR014710">
    <property type="entry name" value="RmlC-like_jellyroll"/>
</dbReference>
<comment type="caution">
    <text evidence="5">The sequence shown here is derived from an EMBL/GenBank/DDBJ whole genome shotgun (WGS) entry which is preliminary data.</text>
</comment>
<dbReference type="SMART" id="SM00419">
    <property type="entry name" value="HTH_CRP"/>
    <property type="match status" value="1"/>
</dbReference>
<evidence type="ECO:0000256" key="1">
    <source>
        <dbReference type="ARBA" id="ARBA00023015"/>
    </source>
</evidence>
<evidence type="ECO:0000259" key="4">
    <source>
        <dbReference type="PROSITE" id="PS51063"/>
    </source>
</evidence>
<dbReference type="InterPro" id="IPR018490">
    <property type="entry name" value="cNMP-bd_dom_sf"/>
</dbReference>
<keyword evidence="2" id="KW-0238">DNA-binding</keyword>
<dbReference type="PROSITE" id="PS51063">
    <property type="entry name" value="HTH_CRP_2"/>
    <property type="match status" value="1"/>
</dbReference>
<organism evidence="5 6">
    <name type="scientific">Sphingomicrobium lutaoense</name>
    <dbReference type="NCBI Taxonomy" id="515949"/>
    <lineage>
        <taxon>Bacteria</taxon>
        <taxon>Pseudomonadati</taxon>
        <taxon>Pseudomonadota</taxon>
        <taxon>Alphaproteobacteria</taxon>
        <taxon>Sphingomonadales</taxon>
        <taxon>Sphingomonadaceae</taxon>
        <taxon>Sphingomicrobium</taxon>
    </lineage>
</organism>
<proteinExistence type="predicted"/>
<dbReference type="CDD" id="cd00038">
    <property type="entry name" value="CAP_ED"/>
    <property type="match status" value="1"/>
</dbReference>
<accession>A0A839Z0P7</accession>
<evidence type="ECO:0000313" key="6">
    <source>
        <dbReference type="Proteomes" id="UP000578569"/>
    </source>
</evidence>
<dbReference type="Gene3D" id="2.60.120.10">
    <property type="entry name" value="Jelly Rolls"/>
    <property type="match status" value="1"/>
</dbReference>
<dbReference type="RefSeq" id="WP_183934273.1">
    <property type="nucleotide sequence ID" value="NZ_JACICF010000002.1"/>
</dbReference>
<name>A0A839Z0P7_9SPHN</name>
<dbReference type="Pfam" id="PF13545">
    <property type="entry name" value="HTH_Crp_2"/>
    <property type="match status" value="1"/>
</dbReference>
<feature type="domain" description="HTH crp-type" evidence="4">
    <location>
        <begin position="129"/>
        <end position="200"/>
    </location>
</feature>
<dbReference type="InterPro" id="IPR012318">
    <property type="entry name" value="HTH_CRP"/>
</dbReference>
<dbReference type="InterPro" id="IPR036388">
    <property type="entry name" value="WH-like_DNA-bd_sf"/>
</dbReference>
<gene>
    <name evidence="5" type="ORF">FHS50_001981</name>
</gene>
<dbReference type="Pfam" id="PF00027">
    <property type="entry name" value="cNMP_binding"/>
    <property type="match status" value="1"/>
</dbReference>
<keyword evidence="3" id="KW-0804">Transcription</keyword>
<evidence type="ECO:0000256" key="3">
    <source>
        <dbReference type="ARBA" id="ARBA00023163"/>
    </source>
</evidence>
<evidence type="ECO:0000256" key="2">
    <source>
        <dbReference type="ARBA" id="ARBA00023125"/>
    </source>
</evidence>
<dbReference type="Gene3D" id="1.10.10.10">
    <property type="entry name" value="Winged helix-like DNA-binding domain superfamily/Winged helix DNA-binding domain"/>
    <property type="match status" value="1"/>
</dbReference>
<protein>
    <submittedName>
        <fullName evidence="5">CRP/FNR family nitrogen fixation transcriptional regulator</fullName>
    </submittedName>
</protein>
<dbReference type="CDD" id="cd00092">
    <property type="entry name" value="HTH_CRP"/>
    <property type="match status" value="1"/>
</dbReference>
<dbReference type="GO" id="GO:0006355">
    <property type="term" value="P:regulation of DNA-templated transcription"/>
    <property type="evidence" value="ECO:0007669"/>
    <property type="project" value="InterPro"/>
</dbReference>
<dbReference type="AlphaFoldDB" id="A0A839Z0P7"/>
<keyword evidence="6" id="KW-1185">Reference proteome</keyword>
<dbReference type="InterPro" id="IPR000595">
    <property type="entry name" value="cNMP-bd_dom"/>
</dbReference>
<dbReference type="Proteomes" id="UP000578569">
    <property type="component" value="Unassembled WGS sequence"/>
</dbReference>
<dbReference type="SUPFAM" id="SSF51206">
    <property type="entry name" value="cAMP-binding domain-like"/>
    <property type="match status" value="1"/>
</dbReference>
<dbReference type="GO" id="GO:0003677">
    <property type="term" value="F:DNA binding"/>
    <property type="evidence" value="ECO:0007669"/>
    <property type="project" value="UniProtKB-KW"/>
</dbReference>
<keyword evidence="1" id="KW-0805">Transcription regulation</keyword>
<dbReference type="PRINTS" id="PR00034">
    <property type="entry name" value="HTHCRP"/>
</dbReference>
<sequence>MTDMPWQRGVADRDCSLHYVGQRIALAGAGESIFREEEPSSLYVKLLSGAGRLLRYDEEGQRNLIAFVLPGEIAERPLAGRHRFTLEAASDCSYVLEEEGVVAPRLETGVALAGGVDRLAERGILLSRHHIPSRIAAFLLGIAPRLLPGGAGLRFPLSQVDMACYLATTPETICRTLRRFREQGLIEQPAQDRLVIRDEAGLRRAAGLQRRLLMA</sequence>